<evidence type="ECO:0008006" key="18">
    <source>
        <dbReference type="Google" id="ProtNLM"/>
    </source>
</evidence>
<dbReference type="Pfam" id="PF01365">
    <property type="entry name" value="RYDR_ITPR"/>
    <property type="match status" value="1"/>
</dbReference>
<dbReference type="EMBL" id="NBCO01000013">
    <property type="protein sequence ID" value="ORC89216.1"/>
    <property type="molecule type" value="Genomic_DNA"/>
</dbReference>
<feature type="region of interest" description="Disordered" evidence="10">
    <location>
        <begin position="3099"/>
        <end position="3141"/>
    </location>
</feature>
<feature type="compositionally biased region" description="Gly residues" evidence="10">
    <location>
        <begin position="3031"/>
        <end position="3050"/>
    </location>
</feature>
<feature type="compositionally biased region" description="Acidic residues" evidence="10">
    <location>
        <begin position="1436"/>
        <end position="1460"/>
    </location>
</feature>
<feature type="compositionally biased region" description="Basic and acidic residues" evidence="10">
    <location>
        <begin position="1420"/>
        <end position="1435"/>
    </location>
</feature>
<feature type="domain" description="Inositol 1,4,5-trisphosphate/ryanodine receptor" evidence="15">
    <location>
        <begin position="5"/>
        <end position="188"/>
    </location>
</feature>
<feature type="compositionally biased region" description="Low complexity" evidence="10">
    <location>
        <begin position="355"/>
        <end position="370"/>
    </location>
</feature>
<dbReference type="PANTHER" id="PTHR13715">
    <property type="entry name" value="RYANODINE RECEPTOR AND IP3 RECEPTOR"/>
    <property type="match status" value="1"/>
</dbReference>
<dbReference type="PANTHER" id="PTHR13715:SF99">
    <property type="entry name" value="INOSITOL 1,4,5-TRISPHOSPHATE RECEPTOR-LIKE PROTEIN A"/>
    <property type="match status" value="1"/>
</dbReference>
<dbReference type="SUPFAM" id="SSF100909">
    <property type="entry name" value="IP3 receptor type 1 binding core, domain 2"/>
    <property type="match status" value="1"/>
</dbReference>
<feature type="compositionally biased region" description="Basic and acidic residues" evidence="10">
    <location>
        <begin position="474"/>
        <end position="490"/>
    </location>
</feature>
<dbReference type="InterPro" id="IPR005821">
    <property type="entry name" value="Ion_trans_dom"/>
</dbReference>
<keyword evidence="7" id="KW-0675">Receptor</keyword>
<evidence type="ECO:0000256" key="3">
    <source>
        <dbReference type="ARBA" id="ARBA00022692"/>
    </source>
</evidence>
<evidence type="ECO:0000256" key="8">
    <source>
        <dbReference type="ARBA" id="ARBA00023286"/>
    </source>
</evidence>
<sequence length="3141" mass="352275">MDRKRLTIKYGSLVHISCDDGFITASGIVGETLFLRSKTEIGIDGDSLPLLGFEKSVFQLAAPTSSLAAKVQKSPEGGGGGNKTLLLDHFSKINTAPEIVFGQTFLLVHSISGMLVATIPSEPSENDPDCVRLTLVRPEEVSPARCEFVFVSRYKIHNEGDPVCRGDEVLIRQGTHRLFLNVTIPMENKKEMPLHVTPMNLTHSDVGISTLSLSESSNMGERTVTTAPEVNASEEKCVVLVVDRHDIGRDQANYQRAIHHIPRPYIPAGVPIAFYHRERESLLATSLAMPPQQQQQGLGKTMSDVVGDNEECDDDDIPGGILTTRQYHSVAEGVVTSRGATVAGKDISVSQGIGNSNNNNNNNDNNNDADYENCNANNDTEGIPYPLLVEDTLSLNTPMREEGDLDNVSCSCAALWILENEEPMIGGAVRLQSIQYRIRQACSNLYLAVTGSGVDAFFDDIEGNNVRSSSVDGDETKSQQDSDYSDDTRDKKVRPTTLCMIPPPRSQKDLNRTLFTVSPMFASECNFLIENECLVLQNVLTGMYVCTEETSRRVLLQWKPPAHDTIVARRVHADISENVIFLWTQCERLCSYRDAFQALISIKQQEGKGKGKEKGQQKQEKQLFKSEEEEEEEKEEEEEEEEEEEGKGEKLSYGSLFPIIRTCQRTLKELIRFCSLLPDRDVLRQGAVPISKHQRMMFDLHIQRLLFDIILTPYSLLSSTTTENLTEGQMERKSIWGNGQWGCKPQLPQQPLSGGVIHIENALDKVHTEVYLVCCLAFQLLKQMVYEAPKLKSGYDDFIPYLLELDKHGFHVVEVITEIFQNNANLPITMVERVSDHFVEVLGRVRSAGILHLLSSMCVIGFRGISERQAIICQKLLLEKNEVLCRFVLDYNGEWAVATSRDKTPVSYQDFFNPEKEKGRHTQNISESLVEFVENEVELLGRLCFDGCPPICCEEVAKIFPEQVLLEAVRKFVWTGAEVVGRPSSMDVLRGHILRLAIQCYIMPKINDPAVELRVATVLFGSSSLRRDVSGNTPLSCKPDDDLIKVVKIATLGIIRANPHFVYSDVNRSILLRTSLNIWLRFVKSHQISTNETRTLIPPLLSLLDSSKDVINLMGINMDNSVIGSGGNSSISIKRSDNNNNSSDSLSLKLKCALLQMSEANIQVMRARDMICRTLLHLLDCATHGTADEIIMYLHDIFAKGNEPTVHPLSQNTVSIKSPDVECSSDIGPNAEEVSLLPKRPGFLNIFKRHRKGYQSIDDEVELTDVEGRRSSGGSNNSSRSITPSEVVDYLRCACKDILDQFRVEELVPRLMDLVCYDNPQLKAQSTELLIRLCMVKRNVAHRVLQVHTLPSIEVTRNFDNLYTVAVDVLILQRRGRVSDAVALALDSVDEKSLSAPEEKEEEEAADSSTVTIPPAADSSKGEVKEIEMVEHPSEIDDTSNDDNNNNDDDDESTPLEEGELTTVVTAPTTTTTTTSTTHTFSGSLRGRSLWAKTAGAARMLSYRHAVRVRRRSMGLGETSNIPLRLVIRMEMVCHWRIHITMLQMHSSIDPSDLTFFHWMRFFYLFTLSRSNAKALQGNIDLFMDSLSLNEECTAMCLHIIVAILATIADPTPHITTKFLKECVKFLDHEVALPHPDSEFPSKLSAGIFEKSTVSVVVRRRMLQLLREHHIMRCLPQPDAKVAPVASAFIASMLELLCQICGSEMSAVSMGQQLLPLKNILCIIMEYGTRFNPLRRRSHGQQTTVEKNAFLLVGTYLRALLLLYITSDEDESEGGKLHRQMEWMGNNDWWAVVQLLGDQMRGLTVLINAGVGKVVNRGLHIVQRYRKVWLMTVPVALLSFFAECFTVVGYYKYIDKVETIFCELCESALQFCTKLLEHSNALELQVREVVNYRRCLALLMMHASHINGLQSLANRLEAIRNHMRLWLLDSRQKANEMEQIKGKHRREESAPVDANDDGISGHEVFFPGESASQSLQNSSVSTSAGLFLSSAAIKCRDIELIRGALRPFIRRDVLIPVEDSINPSETASVINALLQRSPVLSSVQDFISNILDGLRKRLFTPIAFVGLLNCLHNALYLALQEGKNNQQKQQDQGQEKEKEGKIGGEEEEDTGYVLQLTFSDLGVTYIVASLCALEDVVVTYSAMRLGVVLLDGGNKRAQNALMRYFETHQEGFFQNVRDVLQKGLQWVWRVNTEHELVILERGGIVVNVSNMRLFALMLLTNAGASTSRNSSSGISSSKRRRRLSGWDRMYGSLHLRLICTLFRMLQLFCEGHNFSMQNYIRCQHDNMHSVNIVHDVMVFLAELSRIIHPATFDTVRGGFELLTELCQGPCHANQLALLNYDVCSTIYHVVDMLYKFEMGDSMTTNTLSKDKSKIKKNENDSSDDENNDDNNNNTNDGYPIAVQQNRTTLTMKDIGCLRISLTTCLLSLIEGSHETALVRRVLVQIPIDIIEREIGSIQPNVFDRILNDEELEDDPGVEAFFKWLIFLQIVRPFADGVYLQHIDEILRRTKKLHSRIGVIEIRRADGVLEKVFFRIPLICCGLTGSIKNNVLWEINRTSRATKLGDFLHRSDNIIFKVERAHAFHRWVVHWTQFKLETDTGNGKTWSQLLIGTLKGWWNAYIAPILFSSQLSFYEYASLMVAVLANMSLIFIEGAQWSSEVLQMWRIAISCFCVLQLILSCMALAVDTVVFFPVCLYTEYRYKQHMSSGRAKLNVTMQEVFDGLSKMEIVSLFCTRFEIQFRVFLVFMAILSLSVSHFFAAAHLLLVIYKTPTLRTFIAAITQNGKQLLLTALLGVVVLYLFAIVGYLLFPSEFGGDDDDNNNNNNNNKNKQDNENCNNLFRCFMFILWQGLRQGGGVGDVMQEEPWSSSTLIPRVSYDLIFFALVNVVFLNIMFGLIIDTFGELRDDKREKHMDMVSICFICGLEADVFERVRIGGFHTHIMEEHNMWMYLYFMHYLRRKDPNDFTGQESYVHEKIQENDLGFFPEEECLSLEEETPEKEKDEDEHQDSIEESKLTTTGGAKAKATTTTTTGGGAAAAAAGGGGGGGPGGVSGMADSQAVALTLKELASVKEALSVFVRDISTDAQKVKSMIHQLEITSRSVHGTSVAGSAAHKASSASGTHVSRGSISRKQLHSSDSNVK</sequence>
<keyword evidence="6 11" id="KW-0472">Membrane</keyword>
<feature type="compositionally biased region" description="Basic and acidic residues" evidence="10">
    <location>
        <begin position="2368"/>
        <end position="2379"/>
    </location>
</feature>
<comment type="caution">
    <text evidence="16">The sequence shown here is derived from an EMBL/GenBank/DDBJ whole genome shotgun (WGS) entry which is preliminary data.</text>
</comment>
<evidence type="ECO:0000256" key="6">
    <source>
        <dbReference type="ARBA" id="ARBA00023136"/>
    </source>
</evidence>
<dbReference type="Pfam" id="PF08709">
    <property type="entry name" value="Ins145_P3_rec"/>
    <property type="match status" value="1"/>
</dbReference>
<feature type="compositionally biased region" description="Polar residues" evidence="10">
    <location>
        <begin position="3120"/>
        <end position="3141"/>
    </location>
</feature>
<keyword evidence="8" id="KW-1071">Ligand-gated ion channel</keyword>
<dbReference type="Gene3D" id="2.80.10.50">
    <property type="match status" value="2"/>
</dbReference>
<evidence type="ECO:0000256" key="9">
    <source>
        <dbReference type="ARBA" id="ARBA00023303"/>
    </source>
</evidence>
<feature type="domain" description="RyR/IP3R Homology associated" evidence="14">
    <location>
        <begin position="2255"/>
        <end position="2348"/>
    </location>
</feature>
<accession>A0A1X0NWX8</accession>
<feature type="region of interest" description="Disordered" evidence="10">
    <location>
        <begin position="1391"/>
        <end position="1482"/>
    </location>
</feature>
<dbReference type="InterPro" id="IPR014821">
    <property type="entry name" value="Ins145_P3_rcpt"/>
</dbReference>
<organism evidence="16 17">
    <name type="scientific">Trypanosoma theileri</name>
    <dbReference type="NCBI Taxonomy" id="67003"/>
    <lineage>
        <taxon>Eukaryota</taxon>
        <taxon>Discoba</taxon>
        <taxon>Euglenozoa</taxon>
        <taxon>Kinetoplastea</taxon>
        <taxon>Metakinetoplastina</taxon>
        <taxon>Trypanosomatida</taxon>
        <taxon>Trypanosomatidae</taxon>
        <taxon>Trypanosoma</taxon>
    </lineage>
</organism>
<feature type="compositionally biased region" description="Acidic residues" evidence="10">
    <location>
        <begin position="2992"/>
        <end position="3006"/>
    </location>
</feature>
<keyword evidence="17" id="KW-1185">Reference proteome</keyword>
<evidence type="ECO:0000256" key="4">
    <source>
        <dbReference type="ARBA" id="ARBA00022989"/>
    </source>
</evidence>
<evidence type="ECO:0000256" key="5">
    <source>
        <dbReference type="ARBA" id="ARBA00023065"/>
    </source>
</evidence>
<dbReference type="Pfam" id="PF08454">
    <property type="entry name" value="RIH_assoc"/>
    <property type="match status" value="1"/>
</dbReference>
<name>A0A1X0NWX8_9TRYP</name>
<evidence type="ECO:0000256" key="1">
    <source>
        <dbReference type="ARBA" id="ARBA00004127"/>
    </source>
</evidence>
<feature type="compositionally biased region" description="Low complexity" evidence="10">
    <location>
        <begin position="1462"/>
        <end position="1480"/>
    </location>
</feature>
<feature type="region of interest" description="Disordered" evidence="10">
    <location>
        <begin position="2366"/>
        <end position="2401"/>
    </location>
</feature>
<dbReference type="GO" id="GO:0005262">
    <property type="term" value="F:calcium channel activity"/>
    <property type="evidence" value="ECO:0007669"/>
    <property type="project" value="InterPro"/>
</dbReference>
<dbReference type="InterPro" id="IPR016024">
    <property type="entry name" value="ARM-type_fold"/>
</dbReference>
<dbReference type="GO" id="GO:0012505">
    <property type="term" value="C:endomembrane system"/>
    <property type="evidence" value="ECO:0007669"/>
    <property type="project" value="UniProtKB-SubCell"/>
</dbReference>
<dbReference type="SUPFAM" id="SSF48371">
    <property type="entry name" value="ARM repeat"/>
    <property type="match status" value="1"/>
</dbReference>
<protein>
    <recommendedName>
        <fullName evidence="18">Inositol 1,4,5-trisphosphate receptor</fullName>
    </recommendedName>
</protein>
<evidence type="ECO:0000313" key="16">
    <source>
        <dbReference type="EMBL" id="ORC89216.1"/>
    </source>
</evidence>
<feature type="transmembrane region" description="Helical" evidence="11">
    <location>
        <begin position="2742"/>
        <end position="2767"/>
    </location>
</feature>
<feature type="compositionally biased region" description="Basic and acidic residues" evidence="10">
    <location>
        <begin position="607"/>
        <end position="626"/>
    </location>
</feature>
<comment type="subcellular location">
    <subcellularLocation>
        <location evidence="1">Endomembrane system</location>
        <topology evidence="1">Multi-pass membrane protein</topology>
    </subcellularLocation>
</comment>
<dbReference type="InterPro" id="IPR035910">
    <property type="entry name" value="RyR/IP3R_RIH_dom_sf"/>
</dbReference>
<feature type="region of interest" description="Disordered" evidence="10">
    <location>
        <begin position="607"/>
        <end position="650"/>
    </location>
</feature>
<feature type="region of interest" description="Disordered" evidence="10">
    <location>
        <begin position="467"/>
        <end position="491"/>
    </location>
</feature>
<dbReference type="VEuPathDB" id="TriTrypDB:TM35_000132200"/>
<feature type="compositionally biased region" description="Low complexity" evidence="10">
    <location>
        <begin position="3016"/>
        <end position="3030"/>
    </location>
</feature>
<dbReference type="Gene3D" id="1.10.287.70">
    <property type="match status" value="1"/>
</dbReference>
<evidence type="ECO:0000259" key="15">
    <source>
        <dbReference type="Pfam" id="PF08709"/>
    </source>
</evidence>
<evidence type="ECO:0000256" key="10">
    <source>
        <dbReference type="SAM" id="MobiDB-lite"/>
    </source>
</evidence>
<feature type="compositionally biased region" description="Acidic residues" evidence="10">
    <location>
        <begin position="627"/>
        <end position="646"/>
    </location>
</feature>
<dbReference type="GO" id="GO:0016020">
    <property type="term" value="C:membrane"/>
    <property type="evidence" value="ECO:0007669"/>
    <property type="project" value="InterPro"/>
</dbReference>
<reference evidence="16 17" key="1">
    <citation type="submission" date="2017-03" db="EMBL/GenBank/DDBJ databases">
        <title>An alternative strategy for trypanosome survival in the mammalian bloodstream revealed through genome and transcriptome analysis of the ubiquitous bovine parasite Trypanosoma (Megatrypanum) theileri.</title>
        <authorList>
            <person name="Kelly S."/>
            <person name="Ivens A."/>
            <person name="Mott A."/>
            <person name="O'Neill E."/>
            <person name="Emms D."/>
            <person name="Macleod O."/>
            <person name="Voorheis P."/>
            <person name="Matthews J."/>
            <person name="Matthews K."/>
            <person name="Carrington M."/>
        </authorList>
    </citation>
    <scope>NUCLEOTIDE SEQUENCE [LARGE SCALE GENOMIC DNA]</scope>
    <source>
        <strain evidence="16">Edinburgh</strain>
    </source>
</reference>
<proteinExistence type="predicted"/>
<keyword evidence="4 11" id="KW-1133">Transmembrane helix</keyword>
<dbReference type="Pfam" id="PF00520">
    <property type="entry name" value="Ion_trans"/>
    <property type="match status" value="1"/>
</dbReference>
<dbReference type="InterPro" id="IPR000699">
    <property type="entry name" value="RIH_dom"/>
</dbReference>
<feature type="compositionally biased region" description="Low complexity" evidence="10">
    <location>
        <begin position="3106"/>
        <end position="3119"/>
    </location>
</feature>
<dbReference type="RefSeq" id="XP_028883282.1">
    <property type="nucleotide sequence ID" value="XM_029025436.1"/>
</dbReference>
<dbReference type="STRING" id="67003.A0A1X0NWX8"/>
<evidence type="ECO:0000259" key="12">
    <source>
        <dbReference type="Pfam" id="PF00520"/>
    </source>
</evidence>
<feature type="transmembrane region" description="Helical" evidence="11">
    <location>
        <begin position="2632"/>
        <end position="2651"/>
    </location>
</feature>
<evidence type="ECO:0000256" key="2">
    <source>
        <dbReference type="ARBA" id="ARBA00022448"/>
    </source>
</evidence>
<dbReference type="InterPro" id="IPR015925">
    <property type="entry name" value="Ryanodine_IP3_receptor"/>
</dbReference>
<feature type="transmembrane region" description="Helical" evidence="11">
    <location>
        <begin position="2663"/>
        <end position="2685"/>
    </location>
</feature>
<feature type="region of interest" description="Disordered" evidence="10">
    <location>
        <begin position="2992"/>
        <end position="3050"/>
    </location>
</feature>
<dbReference type="InterPro" id="IPR013662">
    <property type="entry name" value="RIH_assoc-dom"/>
</dbReference>
<feature type="transmembrane region" description="Helical" evidence="11">
    <location>
        <begin position="2787"/>
        <end position="2809"/>
    </location>
</feature>
<evidence type="ECO:0000256" key="7">
    <source>
        <dbReference type="ARBA" id="ARBA00023170"/>
    </source>
</evidence>
<evidence type="ECO:0000259" key="14">
    <source>
        <dbReference type="Pfam" id="PF08454"/>
    </source>
</evidence>
<feature type="region of interest" description="Disordered" evidence="10">
    <location>
        <begin position="351"/>
        <end position="370"/>
    </location>
</feature>
<keyword evidence="3 11" id="KW-0812">Transmembrane</keyword>
<dbReference type="OrthoDB" id="278056at2759"/>
<dbReference type="Proteomes" id="UP000192257">
    <property type="component" value="Unassembled WGS sequence"/>
</dbReference>
<keyword evidence="9" id="KW-0407">Ion channel</keyword>
<keyword evidence="2" id="KW-0813">Transport</keyword>
<evidence type="ECO:0000259" key="13">
    <source>
        <dbReference type="Pfam" id="PF01365"/>
    </source>
</evidence>
<dbReference type="GeneID" id="39985216"/>
<evidence type="ECO:0000313" key="17">
    <source>
        <dbReference type="Proteomes" id="UP000192257"/>
    </source>
</evidence>
<feature type="domain" description="Ion transport" evidence="12">
    <location>
        <begin position="2639"/>
        <end position="2908"/>
    </location>
</feature>
<feature type="transmembrane region" description="Helical" evidence="11">
    <location>
        <begin position="2879"/>
        <end position="2901"/>
    </location>
</feature>
<feature type="domain" description="RIH" evidence="13">
    <location>
        <begin position="666"/>
        <end position="884"/>
    </location>
</feature>
<gene>
    <name evidence="16" type="ORF">TM35_000132200</name>
</gene>
<keyword evidence="5" id="KW-0406">Ion transport</keyword>
<evidence type="ECO:0000256" key="11">
    <source>
        <dbReference type="SAM" id="Phobius"/>
    </source>
</evidence>